<dbReference type="Pfam" id="PF01607">
    <property type="entry name" value="CBM_14"/>
    <property type="match status" value="1"/>
</dbReference>
<feature type="domain" description="Chitin-binding type-2" evidence="2">
    <location>
        <begin position="138"/>
        <end position="205"/>
    </location>
</feature>
<gene>
    <name evidence="3" type="ORF">L798_09827</name>
</gene>
<dbReference type="SUPFAM" id="SSF57625">
    <property type="entry name" value="Invertebrate chitin-binding proteins"/>
    <property type="match status" value="1"/>
</dbReference>
<dbReference type="EMBL" id="KK852811">
    <property type="protein sequence ID" value="KDR15900.1"/>
    <property type="molecule type" value="Genomic_DNA"/>
</dbReference>
<dbReference type="GO" id="GO:0005576">
    <property type="term" value="C:extracellular region"/>
    <property type="evidence" value="ECO:0007669"/>
    <property type="project" value="InterPro"/>
</dbReference>
<dbReference type="PANTHER" id="PTHR22933">
    <property type="entry name" value="FI18007P1-RELATED"/>
    <property type="match status" value="1"/>
</dbReference>
<dbReference type="eggNOG" id="ENOG502S5QE">
    <property type="taxonomic scope" value="Eukaryota"/>
</dbReference>
<feature type="region of interest" description="Disordered" evidence="1">
    <location>
        <begin position="213"/>
        <end position="237"/>
    </location>
</feature>
<dbReference type="InterPro" id="IPR002557">
    <property type="entry name" value="Chitin-bd_dom"/>
</dbReference>
<sequence>MCRFDSISSFVLAFIALSSFVMAYPRIRRTVIFILAAVRTRNPAVYYTMIQSRIRRTGHVRSVEEMKYAHETLIGKYEARRLLQRPRQRWENIIKMVIWVRTGFNWLKVKVARQAPSPEEALGLPSNATSIRSEITDSFSCESRIYGYYADVDNECQVFHVCLPVQYADGKEQTFKWSFICPEETLFNQESFTCTRPEDAVACEEAPQYYSLNEGFGQTDRPAEPSPSPAATETVPQ</sequence>
<evidence type="ECO:0000256" key="1">
    <source>
        <dbReference type="SAM" id="MobiDB-lite"/>
    </source>
</evidence>
<accession>A0A067QZB2</accession>
<dbReference type="Proteomes" id="UP000027135">
    <property type="component" value="Unassembled WGS sequence"/>
</dbReference>
<name>A0A067QZB2_ZOONE</name>
<dbReference type="OrthoDB" id="6407151at2759"/>
<dbReference type="InterPro" id="IPR052976">
    <property type="entry name" value="Scoloptoxin-like"/>
</dbReference>
<dbReference type="STRING" id="136037.A0A067QZB2"/>
<dbReference type="Gene3D" id="2.170.140.10">
    <property type="entry name" value="Chitin binding domain"/>
    <property type="match status" value="1"/>
</dbReference>
<dbReference type="GO" id="GO:0008061">
    <property type="term" value="F:chitin binding"/>
    <property type="evidence" value="ECO:0007669"/>
    <property type="project" value="InterPro"/>
</dbReference>
<organism evidence="3 4">
    <name type="scientific">Zootermopsis nevadensis</name>
    <name type="common">Dampwood termite</name>
    <dbReference type="NCBI Taxonomy" id="136037"/>
    <lineage>
        <taxon>Eukaryota</taxon>
        <taxon>Metazoa</taxon>
        <taxon>Ecdysozoa</taxon>
        <taxon>Arthropoda</taxon>
        <taxon>Hexapoda</taxon>
        <taxon>Insecta</taxon>
        <taxon>Pterygota</taxon>
        <taxon>Neoptera</taxon>
        <taxon>Polyneoptera</taxon>
        <taxon>Dictyoptera</taxon>
        <taxon>Blattodea</taxon>
        <taxon>Blattoidea</taxon>
        <taxon>Termitoidae</taxon>
        <taxon>Termopsidae</taxon>
        <taxon>Zootermopsis</taxon>
    </lineage>
</organism>
<dbReference type="InParanoid" id="A0A067QZB2"/>
<dbReference type="SMART" id="SM00494">
    <property type="entry name" value="ChtBD2"/>
    <property type="match status" value="1"/>
</dbReference>
<evidence type="ECO:0000259" key="2">
    <source>
        <dbReference type="PROSITE" id="PS50940"/>
    </source>
</evidence>
<evidence type="ECO:0000313" key="4">
    <source>
        <dbReference type="Proteomes" id="UP000027135"/>
    </source>
</evidence>
<dbReference type="AlphaFoldDB" id="A0A067QZB2"/>
<dbReference type="PROSITE" id="PS50940">
    <property type="entry name" value="CHIT_BIND_II"/>
    <property type="match status" value="1"/>
</dbReference>
<protein>
    <recommendedName>
        <fullName evidence="2">Chitin-binding type-2 domain-containing protein</fullName>
    </recommendedName>
</protein>
<reference evidence="3 4" key="1">
    <citation type="journal article" date="2014" name="Nat. Commun.">
        <title>Molecular traces of alternative social organization in a termite genome.</title>
        <authorList>
            <person name="Terrapon N."/>
            <person name="Li C."/>
            <person name="Robertson H.M."/>
            <person name="Ji L."/>
            <person name="Meng X."/>
            <person name="Booth W."/>
            <person name="Chen Z."/>
            <person name="Childers C.P."/>
            <person name="Glastad K.M."/>
            <person name="Gokhale K."/>
            <person name="Gowin J."/>
            <person name="Gronenberg W."/>
            <person name="Hermansen R.A."/>
            <person name="Hu H."/>
            <person name="Hunt B.G."/>
            <person name="Huylmans A.K."/>
            <person name="Khalil S.M."/>
            <person name="Mitchell R.D."/>
            <person name="Munoz-Torres M.C."/>
            <person name="Mustard J.A."/>
            <person name="Pan H."/>
            <person name="Reese J.T."/>
            <person name="Scharf M.E."/>
            <person name="Sun F."/>
            <person name="Vogel H."/>
            <person name="Xiao J."/>
            <person name="Yang W."/>
            <person name="Yang Z."/>
            <person name="Yang Z."/>
            <person name="Zhou J."/>
            <person name="Zhu J."/>
            <person name="Brent C.S."/>
            <person name="Elsik C.G."/>
            <person name="Goodisman M.A."/>
            <person name="Liberles D.A."/>
            <person name="Roe R.M."/>
            <person name="Vargo E.L."/>
            <person name="Vilcinskas A."/>
            <person name="Wang J."/>
            <person name="Bornberg-Bauer E."/>
            <person name="Korb J."/>
            <person name="Zhang G."/>
            <person name="Liebig J."/>
        </authorList>
    </citation>
    <scope>NUCLEOTIDE SEQUENCE [LARGE SCALE GENOMIC DNA]</scope>
    <source>
        <tissue evidence="3">Whole organism</tissue>
    </source>
</reference>
<proteinExistence type="predicted"/>
<evidence type="ECO:0000313" key="3">
    <source>
        <dbReference type="EMBL" id="KDR15900.1"/>
    </source>
</evidence>
<dbReference type="InterPro" id="IPR036508">
    <property type="entry name" value="Chitin-bd_dom_sf"/>
</dbReference>
<keyword evidence="4" id="KW-1185">Reference proteome</keyword>
<dbReference type="PANTHER" id="PTHR22933:SF43">
    <property type="entry name" value="LP10131P"/>
    <property type="match status" value="1"/>
</dbReference>